<keyword evidence="3" id="KW-1185">Reference proteome</keyword>
<dbReference type="PANTHER" id="PTHR33096">
    <property type="entry name" value="CXC2 DOMAIN-CONTAINING PROTEIN"/>
    <property type="match status" value="1"/>
</dbReference>
<evidence type="ECO:0000313" key="3">
    <source>
        <dbReference type="Proteomes" id="UP000238274"/>
    </source>
</evidence>
<reference evidence="3" key="3">
    <citation type="journal article" date="2018" name="Mol. Plant Microbe Interact.">
        <title>Genome sequence resources for the wheat stripe rust pathogen (Puccinia striiformis f. sp. tritici) and the barley stripe rust pathogen (Puccinia striiformis f. sp. hordei).</title>
        <authorList>
            <person name="Xia C."/>
            <person name="Wang M."/>
            <person name="Yin C."/>
            <person name="Cornejo O.E."/>
            <person name="Hulbert S.H."/>
            <person name="Chen X."/>
        </authorList>
    </citation>
    <scope>NUCLEOTIDE SEQUENCE [LARGE SCALE GENOMIC DNA]</scope>
    <source>
        <strain evidence="3">93TX-2</strain>
    </source>
</reference>
<name>A0A2S4WA43_9BASI</name>
<dbReference type="AlphaFoldDB" id="A0A2S4WA43"/>
<protein>
    <submittedName>
        <fullName evidence="2">Uncharacterized protein</fullName>
    </submittedName>
</protein>
<dbReference type="VEuPathDB" id="FungiDB:PSTT_14280"/>
<organism evidence="2 3">
    <name type="scientific">Puccinia striiformis</name>
    <dbReference type="NCBI Taxonomy" id="27350"/>
    <lineage>
        <taxon>Eukaryota</taxon>
        <taxon>Fungi</taxon>
        <taxon>Dikarya</taxon>
        <taxon>Basidiomycota</taxon>
        <taxon>Pucciniomycotina</taxon>
        <taxon>Pucciniomycetes</taxon>
        <taxon>Pucciniales</taxon>
        <taxon>Pucciniaceae</taxon>
        <taxon>Puccinia</taxon>
    </lineage>
</organism>
<feature type="region of interest" description="Disordered" evidence="1">
    <location>
        <begin position="44"/>
        <end position="69"/>
    </location>
</feature>
<gene>
    <name evidence="2" type="ORF">PSHT_05597</name>
</gene>
<dbReference type="VEuPathDB" id="FungiDB:PSHT_05597"/>
<dbReference type="PANTHER" id="PTHR33096:SF1">
    <property type="entry name" value="CXC1-LIKE CYSTEINE CLUSTER ASSOCIATED WITH KDZ TRANSPOSASES DOMAIN-CONTAINING PROTEIN"/>
    <property type="match status" value="1"/>
</dbReference>
<dbReference type="Proteomes" id="UP000238274">
    <property type="component" value="Unassembled WGS sequence"/>
</dbReference>
<comment type="caution">
    <text evidence="2">The sequence shown here is derived from an EMBL/GenBank/DDBJ whole genome shotgun (WGS) entry which is preliminary data.</text>
</comment>
<evidence type="ECO:0000256" key="1">
    <source>
        <dbReference type="SAM" id="MobiDB-lite"/>
    </source>
</evidence>
<accession>A0A2S4WA43</accession>
<proteinExistence type="predicted"/>
<evidence type="ECO:0000313" key="2">
    <source>
        <dbReference type="EMBL" id="POW18644.1"/>
    </source>
</evidence>
<reference evidence="3" key="2">
    <citation type="journal article" date="2018" name="BMC Genomics">
        <title>Genomic insights into host adaptation between the wheat stripe rust pathogen (Puccinia striiformis f. sp. tritici) and the barley stripe rust pathogen (Puccinia striiformis f. sp. hordei).</title>
        <authorList>
            <person name="Xia C."/>
            <person name="Wang M."/>
            <person name="Yin C."/>
            <person name="Cornejo O.E."/>
            <person name="Hulbert S.H."/>
            <person name="Chen X."/>
        </authorList>
    </citation>
    <scope>NUCLEOTIDE SEQUENCE [LARGE SCALE GENOMIC DNA]</scope>
    <source>
        <strain evidence="3">93TX-2</strain>
    </source>
</reference>
<dbReference type="OrthoDB" id="2514267at2759"/>
<sequence length="267" mass="30737">MAPHNDLYQFHYGSQLPVTESYSQRTTRLASQKRIAAQIGATLRNTTARNHKRRNNDQEASNGHQPDYVDDELGFNNNSFLWEDTEHIMTRSLTHSNPAHALSILQQSRDMQKEQDEEAEQLGAFFSISAGGKPDRKQEHRLALLWSAKSALDKSAVQIQGETQPLRDSKSHSHRLGTILKEKIFEALDCRKKPMARILQLFCDHRTDYLQHHAHDQLSRPENQAISYDEFKKLQLDDPFWNNKYLCLSKDPWAVDPTVRTGIHAVL</sequence>
<reference evidence="2 3" key="1">
    <citation type="submission" date="2017-12" db="EMBL/GenBank/DDBJ databases">
        <title>Gene loss provides genomic basis for host adaptation in cereal stripe rust fungi.</title>
        <authorList>
            <person name="Xia C."/>
        </authorList>
    </citation>
    <scope>NUCLEOTIDE SEQUENCE [LARGE SCALE GENOMIC DNA]</scope>
    <source>
        <strain evidence="2 3">93TX-2</strain>
    </source>
</reference>
<dbReference type="EMBL" id="PKSM01000062">
    <property type="protein sequence ID" value="POW18644.1"/>
    <property type="molecule type" value="Genomic_DNA"/>
</dbReference>